<protein>
    <submittedName>
        <fullName evidence="1">Uncharacterized protein</fullName>
    </submittedName>
</protein>
<dbReference type="EMBL" id="KV454002">
    <property type="protein sequence ID" value="ODQ47919.1"/>
    <property type="molecule type" value="Genomic_DNA"/>
</dbReference>
<dbReference type="STRING" id="763406.A0A1E3NPB2"/>
<sequence>DRSRNELVSSVYDINSYLQNAYKWNNRRRVLFRQMSPLQQKIASCIDYPKKLNLVDNHFDKNNEILSTIVSNAIKKYEIKDFELKLVEEQATASKRNNYFRVVEGLCHYARDWPVTPSEEVTPLLEYIKQQCKDLDNDKTVAIVPGSGLGKVSHTLAQLNFSSVHAVEFSWLMVLMNEFLYLKQENIKKLNIYPYLHTYSNHLTVDDQLRPVEISHSIAKPSNLAIHNADFTKFKIQEHLRPTESPENLLFVTCFFLDTAENLIEYLQAINRISSSFKGTKKWINLGPLKYGTAAKIEVSDMELRTLVKGMGWDFADEPDPKLLGYLTDKKGLWQGYYNVTMWSAVK</sequence>
<dbReference type="Pfam" id="PF07942">
    <property type="entry name" value="CARME"/>
    <property type="match status" value="1"/>
</dbReference>
<dbReference type="GeneID" id="30179035"/>
<organism evidence="1 2">
    <name type="scientific">Pichia membranifaciens NRRL Y-2026</name>
    <dbReference type="NCBI Taxonomy" id="763406"/>
    <lineage>
        <taxon>Eukaryota</taxon>
        <taxon>Fungi</taxon>
        <taxon>Dikarya</taxon>
        <taxon>Ascomycota</taxon>
        <taxon>Saccharomycotina</taxon>
        <taxon>Pichiomycetes</taxon>
        <taxon>Pichiales</taxon>
        <taxon>Pichiaceae</taxon>
        <taxon>Pichia</taxon>
    </lineage>
</organism>
<dbReference type="OrthoDB" id="978at2759"/>
<evidence type="ECO:0000313" key="2">
    <source>
        <dbReference type="Proteomes" id="UP000094455"/>
    </source>
</evidence>
<keyword evidence="2" id="KW-1185">Reference proteome</keyword>
<name>A0A1E3NPB2_9ASCO</name>
<dbReference type="InterPro" id="IPR012901">
    <property type="entry name" value="CARME"/>
</dbReference>
<dbReference type="RefSeq" id="XP_019019032.1">
    <property type="nucleotide sequence ID" value="XM_019162348.1"/>
</dbReference>
<dbReference type="GO" id="GO:0008757">
    <property type="term" value="F:S-adenosylmethionine-dependent methyltransferase activity"/>
    <property type="evidence" value="ECO:0007669"/>
    <property type="project" value="InterPro"/>
</dbReference>
<proteinExistence type="predicted"/>
<dbReference type="AlphaFoldDB" id="A0A1E3NPB2"/>
<dbReference type="PANTHER" id="PTHR12303:SF11">
    <property type="entry name" value="AER338CP"/>
    <property type="match status" value="1"/>
</dbReference>
<accession>A0A1E3NPB2</accession>
<feature type="non-terminal residue" evidence="1">
    <location>
        <position position="1"/>
    </location>
</feature>
<dbReference type="Proteomes" id="UP000094455">
    <property type="component" value="Unassembled WGS sequence"/>
</dbReference>
<dbReference type="PANTHER" id="PTHR12303">
    <property type="entry name" value="CARNOSINE N-METHYLTRANSFERASE"/>
    <property type="match status" value="1"/>
</dbReference>
<gene>
    <name evidence="1" type="ORF">PICMEDRAFT_24370</name>
</gene>
<reference evidence="1 2" key="1">
    <citation type="journal article" date="2016" name="Proc. Natl. Acad. Sci. U.S.A.">
        <title>Comparative genomics of biotechnologically important yeasts.</title>
        <authorList>
            <person name="Riley R."/>
            <person name="Haridas S."/>
            <person name="Wolfe K.H."/>
            <person name="Lopes M.R."/>
            <person name="Hittinger C.T."/>
            <person name="Goeker M."/>
            <person name="Salamov A.A."/>
            <person name="Wisecaver J.H."/>
            <person name="Long T.M."/>
            <person name="Calvey C.H."/>
            <person name="Aerts A.L."/>
            <person name="Barry K.W."/>
            <person name="Choi C."/>
            <person name="Clum A."/>
            <person name="Coughlan A.Y."/>
            <person name="Deshpande S."/>
            <person name="Douglass A.P."/>
            <person name="Hanson S.J."/>
            <person name="Klenk H.-P."/>
            <person name="LaButti K.M."/>
            <person name="Lapidus A."/>
            <person name="Lindquist E.A."/>
            <person name="Lipzen A.M."/>
            <person name="Meier-Kolthoff J.P."/>
            <person name="Ohm R.A."/>
            <person name="Otillar R.P."/>
            <person name="Pangilinan J.L."/>
            <person name="Peng Y."/>
            <person name="Rokas A."/>
            <person name="Rosa C.A."/>
            <person name="Scheuner C."/>
            <person name="Sibirny A.A."/>
            <person name="Slot J.C."/>
            <person name="Stielow J.B."/>
            <person name="Sun H."/>
            <person name="Kurtzman C.P."/>
            <person name="Blackwell M."/>
            <person name="Grigoriev I.V."/>
            <person name="Jeffries T.W."/>
        </authorList>
    </citation>
    <scope>NUCLEOTIDE SEQUENCE [LARGE SCALE GENOMIC DNA]</scope>
    <source>
        <strain evidence="1 2">NRRL Y-2026</strain>
    </source>
</reference>
<dbReference type="SMART" id="SM01296">
    <property type="entry name" value="N2227"/>
    <property type="match status" value="1"/>
</dbReference>
<feature type="non-terminal residue" evidence="1">
    <location>
        <position position="347"/>
    </location>
</feature>
<evidence type="ECO:0000313" key="1">
    <source>
        <dbReference type="EMBL" id="ODQ47919.1"/>
    </source>
</evidence>